<dbReference type="Proteomes" id="UP001596417">
    <property type="component" value="Unassembled WGS sequence"/>
</dbReference>
<keyword evidence="3" id="KW-0012">Acyltransferase</keyword>
<evidence type="ECO:0000256" key="1">
    <source>
        <dbReference type="ARBA" id="ARBA00022679"/>
    </source>
</evidence>
<dbReference type="AlphaFoldDB" id="A0ABD5YMS8"/>
<organism evidence="3 4">
    <name type="scientific">Halocatena marina</name>
    <dbReference type="NCBI Taxonomy" id="2934937"/>
    <lineage>
        <taxon>Archaea</taxon>
        <taxon>Methanobacteriati</taxon>
        <taxon>Methanobacteriota</taxon>
        <taxon>Stenosarchaea group</taxon>
        <taxon>Halobacteria</taxon>
        <taxon>Halobacteriales</taxon>
        <taxon>Natronomonadaceae</taxon>
        <taxon>Halocatena</taxon>
    </lineage>
</organism>
<keyword evidence="4" id="KW-1185">Reference proteome</keyword>
<evidence type="ECO:0000313" key="4">
    <source>
        <dbReference type="Proteomes" id="UP001596417"/>
    </source>
</evidence>
<evidence type="ECO:0000313" key="3">
    <source>
        <dbReference type="EMBL" id="MFC7190694.1"/>
    </source>
</evidence>
<keyword evidence="1 3" id="KW-0808">Transferase</keyword>
<feature type="domain" description="N-acetyltransferase" evidence="2">
    <location>
        <begin position="1"/>
        <end position="126"/>
    </location>
</feature>
<sequence>MLTDGAELDADLRAIRETYIEPGGAFFVGELDGEIVAMGAFKPVDSRTAEIKRMRVDPDHQRRGYGQRILDTLEATATEREFTTFVLDTTARQTGARRLYEKNGYRETRRKTVGEYEMLFYRKSIEERI</sequence>
<dbReference type="Gene3D" id="3.40.630.30">
    <property type="match status" value="1"/>
</dbReference>
<dbReference type="InterPro" id="IPR050769">
    <property type="entry name" value="NAT_camello-type"/>
</dbReference>
<dbReference type="GO" id="GO:0016746">
    <property type="term" value="F:acyltransferase activity"/>
    <property type="evidence" value="ECO:0007669"/>
    <property type="project" value="UniProtKB-KW"/>
</dbReference>
<dbReference type="InterPro" id="IPR016181">
    <property type="entry name" value="Acyl_CoA_acyltransferase"/>
</dbReference>
<dbReference type="RefSeq" id="WP_264555977.1">
    <property type="nucleotide sequence ID" value="NZ_CP109979.1"/>
</dbReference>
<proteinExistence type="predicted"/>
<dbReference type="GeneID" id="76056038"/>
<evidence type="ECO:0000259" key="2">
    <source>
        <dbReference type="PROSITE" id="PS51186"/>
    </source>
</evidence>
<dbReference type="Pfam" id="PF00583">
    <property type="entry name" value="Acetyltransf_1"/>
    <property type="match status" value="1"/>
</dbReference>
<dbReference type="PANTHER" id="PTHR13947">
    <property type="entry name" value="GNAT FAMILY N-ACETYLTRANSFERASE"/>
    <property type="match status" value="1"/>
</dbReference>
<dbReference type="EMBL" id="JBHTAX010000001">
    <property type="protein sequence ID" value="MFC7190694.1"/>
    <property type="molecule type" value="Genomic_DNA"/>
</dbReference>
<gene>
    <name evidence="3" type="ORF">ACFQL7_13175</name>
</gene>
<reference evidence="3 4" key="1">
    <citation type="journal article" date="2019" name="Int. J. Syst. Evol. Microbiol.">
        <title>The Global Catalogue of Microorganisms (GCM) 10K type strain sequencing project: providing services to taxonomists for standard genome sequencing and annotation.</title>
        <authorList>
            <consortium name="The Broad Institute Genomics Platform"/>
            <consortium name="The Broad Institute Genome Sequencing Center for Infectious Disease"/>
            <person name="Wu L."/>
            <person name="Ma J."/>
        </authorList>
    </citation>
    <scope>NUCLEOTIDE SEQUENCE [LARGE SCALE GENOMIC DNA]</scope>
    <source>
        <strain evidence="3 4">RDMS1</strain>
    </source>
</reference>
<dbReference type="CDD" id="cd04301">
    <property type="entry name" value="NAT_SF"/>
    <property type="match status" value="1"/>
</dbReference>
<dbReference type="PROSITE" id="PS51186">
    <property type="entry name" value="GNAT"/>
    <property type="match status" value="1"/>
</dbReference>
<accession>A0ABD5YMS8</accession>
<protein>
    <submittedName>
        <fullName evidence="3">GNAT family N-acetyltransferase</fullName>
        <ecNumber evidence="3">2.3.-.-</ecNumber>
    </submittedName>
</protein>
<dbReference type="EC" id="2.3.-.-" evidence="3"/>
<dbReference type="SUPFAM" id="SSF55729">
    <property type="entry name" value="Acyl-CoA N-acyltransferases (Nat)"/>
    <property type="match status" value="1"/>
</dbReference>
<dbReference type="PANTHER" id="PTHR13947:SF37">
    <property type="entry name" value="LD18367P"/>
    <property type="match status" value="1"/>
</dbReference>
<name>A0ABD5YMS8_9EURY</name>
<dbReference type="InterPro" id="IPR000182">
    <property type="entry name" value="GNAT_dom"/>
</dbReference>
<comment type="caution">
    <text evidence="3">The sequence shown here is derived from an EMBL/GenBank/DDBJ whole genome shotgun (WGS) entry which is preliminary data.</text>
</comment>